<reference evidence="1" key="1">
    <citation type="submission" date="2018-02" db="EMBL/GenBank/DDBJ databases">
        <title>Rhizophora mucronata_Transcriptome.</title>
        <authorList>
            <person name="Meera S.P."/>
            <person name="Sreeshan A."/>
            <person name="Augustine A."/>
        </authorList>
    </citation>
    <scope>NUCLEOTIDE SEQUENCE</scope>
    <source>
        <tissue evidence="1">Leaf</tissue>
    </source>
</reference>
<name>A0A2P2JLB5_RHIMU</name>
<sequence length="47" mass="5433">MSSFSSVESIIMAHVARVFNLDDLSQWCLFRTQIVFPEAFILNLRPC</sequence>
<organism evidence="1">
    <name type="scientific">Rhizophora mucronata</name>
    <name type="common">Asiatic mangrove</name>
    <dbReference type="NCBI Taxonomy" id="61149"/>
    <lineage>
        <taxon>Eukaryota</taxon>
        <taxon>Viridiplantae</taxon>
        <taxon>Streptophyta</taxon>
        <taxon>Embryophyta</taxon>
        <taxon>Tracheophyta</taxon>
        <taxon>Spermatophyta</taxon>
        <taxon>Magnoliopsida</taxon>
        <taxon>eudicotyledons</taxon>
        <taxon>Gunneridae</taxon>
        <taxon>Pentapetalae</taxon>
        <taxon>rosids</taxon>
        <taxon>fabids</taxon>
        <taxon>Malpighiales</taxon>
        <taxon>Rhizophoraceae</taxon>
        <taxon>Rhizophora</taxon>
    </lineage>
</organism>
<accession>A0A2P2JLB5</accession>
<dbReference type="EMBL" id="GGEC01013797">
    <property type="protein sequence ID" value="MBW94280.1"/>
    <property type="molecule type" value="Transcribed_RNA"/>
</dbReference>
<dbReference type="AlphaFoldDB" id="A0A2P2JLB5"/>
<proteinExistence type="predicted"/>
<evidence type="ECO:0000313" key="1">
    <source>
        <dbReference type="EMBL" id="MBW94280.1"/>
    </source>
</evidence>
<protein>
    <submittedName>
        <fullName evidence="1">Uncharacterized protein</fullName>
    </submittedName>
</protein>